<organism evidence="4 5">
    <name type="scientific">Phocaeicola vulgatus</name>
    <name type="common">Bacteroides vulgatus</name>
    <dbReference type="NCBI Taxonomy" id="821"/>
    <lineage>
        <taxon>Bacteria</taxon>
        <taxon>Pseudomonadati</taxon>
        <taxon>Bacteroidota</taxon>
        <taxon>Bacteroidia</taxon>
        <taxon>Bacteroidales</taxon>
        <taxon>Bacteroidaceae</taxon>
        <taxon>Phocaeicola</taxon>
    </lineage>
</organism>
<dbReference type="EMBL" id="WCZV01000014">
    <property type="protein sequence ID" value="KAB6699398.1"/>
    <property type="molecule type" value="Genomic_DNA"/>
</dbReference>
<evidence type="ECO:0000313" key="8">
    <source>
        <dbReference type="Proteomes" id="UP000470952"/>
    </source>
</evidence>
<evidence type="ECO:0000313" key="7">
    <source>
        <dbReference type="Proteomes" id="UP000470777"/>
    </source>
</evidence>
<sequence>MRLDFIACKYTHFIQYGKTIEYFFAKRIRNFAEIKRISPPMAHIKQLQKNREFMKQMKRFYSSGPVFFIKFVL</sequence>
<reference evidence="6 7" key="2">
    <citation type="journal article" date="2019" name="Nat. Med.">
        <title>A library of human gut bacterial isolates paired with longitudinal multiomics data enables mechanistic microbiome research.</title>
        <authorList>
            <person name="Poyet M."/>
            <person name="Groussin M."/>
            <person name="Gibbons S.M."/>
            <person name="Avila-Pacheco J."/>
            <person name="Jiang X."/>
            <person name="Kearney S.M."/>
            <person name="Perrotta A.R."/>
            <person name="Berdy B."/>
            <person name="Zhao S."/>
            <person name="Lieberman T.D."/>
            <person name="Swanson P.K."/>
            <person name="Smith M."/>
            <person name="Roesemann S."/>
            <person name="Alexander J.E."/>
            <person name="Rich S.A."/>
            <person name="Livny J."/>
            <person name="Vlamakis H."/>
            <person name="Clish C."/>
            <person name="Bullock K."/>
            <person name="Deik A."/>
            <person name="Scott J."/>
            <person name="Pierce K.A."/>
            <person name="Xavier R.J."/>
            <person name="Alm E.J."/>
        </authorList>
    </citation>
    <scope>NUCLEOTIDE SEQUENCE [LARGE SCALE GENOMIC DNA]</scope>
    <source>
        <strain evidence="3 6">BIOML-A82</strain>
        <strain evidence="2 7">BIOML-A85</strain>
        <strain evidence="1 8">BIOML-A93</strain>
    </source>
</reference>
<protein>
    <submittedName>
        <fullName evidence="4">Uncharacterized protein</fullName>
    </submittedName>
</protein>
<dbReference type="AlphaFoldDB" id="A0A412QTV7"/>
<evidence type="ECO:0000313" key="6">
    <source>
        <dbReference type="Proteomes" id="UP000437380"/>
    </source>
</evidence>
<name>A0A412QTV7_PHOVU</name>
<dbReference type="Proteomes" id="UP000470777">
    <property type="component" value="Unassembled WGS sequence"/>
</dbReference>
<dbReference type="EMBL" id="WDAG01000006">
    <property type="protein sequence ID" value="KAB6660976.1"/>
    <property type="molecule type" value="Genomic_DNA"/>
</dbReference>
<accession>A0A412QTV7</accession>
<gene>
    <name evidence="4" type="ORF">DWX04_08725</name>
    <name evidence="3" type="ORF">GAY17_11885</name>
    <name evidence="1" type="ORF">GAZ76_06660</name>
    <name evidence="2" type="ORF">GAZ92_10410</name>
</gene>
<dbReference type="Proteomes" id="UP000283833">
    <property type="component" value="Unassembled WGS sequence"/>
</dbReference>
<evidence type="ECO:0000313" key="1">
    <source>
        <dbReference type="EMBL" id="KAB6660976.1"/>
    </source>
</evidence>
<evidence type="ECO:0000313" key="4">
    <source>
        <dbReference type="EMBL" id="RGT94359.1"/>
    </source>
</evidence>
<dbReference type="Proteomes" id="UP000470952">
    <property type="component" value="Unassembled WGS sequence"/>
</dbReference>
<proteinExistence type="predicted"/>
<evidence type="ECO:0000313" key="5">
    <source>
        <dbReference type="Proteomes" id="UP000283833"/>
    </source>
</evidence>
<dbReference type="EMBL" id="QRXI01000009">
    <property type="protein sequence ID" value="RGT94359.1"/>
    <property type="molecule type" value="Genomic_DNA"/>
</dbReference>
<dbReference type="Proteomes" id="UP000437380">
    <property type="component" value="Unassembled WGS sequence"/>
</dbReference>
<evidence type="ECO:0000313" key="3">
    <source>
        <dbReference type="EMBL" id="KAB6699398.1"/>
    </source>
</evidence>
<comment type="caution">
    <text evidence="4">The sequence shown here is derived from an EMBL/GenBank/DDBJ whole genome shotgun (WGS) entry which is preliminary data.</text>
</comment>
<evidence type="ECO:0000313" key="2">
    <source>
        <dbReference type="EMBL" id="KAB6693327.1"/>
    </source>
</evidence>
<reference evidence="4 5" key="1">
    <citation type="submission" date="2018-08" db="EMBL/GenBank/DDBJ databases">
        <title>A genome reference for cultivated species of the human gut microbiota.</title>
        <authorList>
            <person name="Zou Y."/>
            <person name="Xue W."/>
            <person name="Luo G."/>
        </authorList>
    </citation>
    <scope>NUCLEOTIDE SEQUENCE [LARGE SCALE GENOMIC DNA]</scope>
    <source>
        <strain evidence="4 5">AF18-14</strain>
    </source>
</reference>
<dbReference type="EMBL" id="WCZY01000012">
    <property type="protein sequence ID" value="KAB6693327.1"/>
    <property type="molecule type" value="Genomic_DNA"/>
</dbReference>